<evidence type="ECO:0000256" key="1">
    <source>
        <dbReference type="ARBA" id="ARBA00002246"/>
    </source>
</evidence>
<evidence type="ECO:0000256" key="6">
    <source>
        <dbReference type="ARBA" id="ARBA00022427"/>
    </source>
</evidence>
<comment type="subcellular location">
    <subcellularLocation>
        <location evidence="2">Cell junction</location>
        <location evidence="2">Tight junction</location>
    </subcellularLocation>
    <subcellularLocation>
        <location evidence="3">Cell membrane</location>
        <topology evidence="3">Multi-pass membrane protein</topology>
    </subcellularLocation>
</comment>
<sequence length="216" mass="23327">MANACLQLSGFLVSFLGWLGIVIAISTNDWVNLCKYGLNTCKKMDELGVKGPWAECVMSTGIYHCVTFTQILELPAYIQTTRALMIIGSILGLVAVVMLLLSMPCISIGNQSCKNRHTIFGGVLVLLVGLCGIVCTVWFPIGSHQEEGLMSFGFSLYAGWFGTTFCLLGGSILTCCSSDSSSQSRSFQENNRFYYSKQGDGDAPAASTYHAKSAHV</sequence>
<evidence type="ECO:0000256" key="14">
    <source>
        <dbReference type="SAM" id="Phobius"/>
    </source>
</evidence>
<dbReference type="Gene3D" id="1.20.140.150">
    <property type="match status" value="1"/>
</dbReference>
<protein>
    <recommendedName>
        <fullName evidence="5">Claudin-11</fullName>
    </recommendedName>
</protein>
<dbReference type="Proteomes" id="UP000261620">
    <property type="component" value="Unplaced"/>
</dbReference>
<comment type="function">
    <text evidence="1">Plays a major role in tight junction-specific obliteration of the intercellular space, through calcium-independent cell-adhesion activity.</text>
</comment>
<feature type="transmembrane region" description="Helical" evidence="14">
    <location>
        <begin position="118"/>
        <end position="141"/>
    </location>
</feature>
<evidence type="ECO:0000256" key="13">
    <source>
        <dbReference type="ARBA" id="ARBA00046524"/>
    </source>
</evidence>
<keyword evidence="10" id="KW-0965">Cell junction</keyword>
<keyword evidence="15" id="KW-0732">Signal</keyword>
<evidence type="ECO:0000256" key="4">
    <source>
        <dbReference type="ARBA" id="ARBA00008295"/>
    </source>
</evidence>
<dbReference type="AlphaFoldDB" id="A0A3Q3WRA6"/>
<feature type="signal peptide" evidence="15">
    <location>
        <begin position="1"/>
        <end position="24"/>
    </location>
</feature>
<feature type="transmembrane region" description="Helical" evidence="14">
    <location>
        <begin position="83"/>
        <end position="106"/>
    </location>
</feature>
<comment type="similarity">
    <text evidence="4">Belongs to the claudin family.</text>
</comment>
<dbReference type="PRINTS" id="PR01077">
    <property type="entry name" value="CLAUDIN"/>
</dbReference>
<comment type="subunit">
    <text evidence="13">Interacts with tetraspanin-3/TSPAN3. Interacts with OCLN.</text>
</comment>
<evidence type="ECO:0000256" key="2">
    <source>
        <dbReference type="ARBA" id="ARBA00004435"/>
    </source>
</evidence>
<evidence type="ECO:0000256" key="11">
    <source>
        <dbReference type="ARBA" id="ARBA00022989"/>
    </source>
</evidence>
<evidence type="ECO:0000256" key="7">
    <source>
        <dbReference type="ARBA" id="ARBA00022475"/>
    </source>
</evidence>
<dbReference type="PANTHER" id="PTHR12002">
    <property type="entry name" value="CLAUDIN"/>
    <property type="match status" value="1"/>
</dbReference>
<evidence type="ECO:0000313" key="16">
    <source>
        <dbReference type="Ensembl" id="ENSMMOP00000014927.1"/>
    </source>
</evidence>
<keyword evidence="12 14" id="KW-0472">Membrane</keyword>
<reference evidence="16" key="1">
    <citation type="submission" date="2025-08" db="UniProtKB">
        <authorList>
            <consortium name="Ensembl"/>
        </authorList>
    </citation>
    <scope>IDENTIFICATION</scope>
</reference>
<keyword evidence="7" id="KW-1003">Cell membrane</keyword>
<organism evidence="16 17">
    <name type="scientific">Mola mola</name>
    <name type="common">Ocean sunfish</name>
    <name type="synonym">Tetraodon mola</name>
    <dbReference type="NCBI Taxonomy" id="94237"/>
    <lineage>
        <taxon>Eukaryota</taxon>
        <taxon>Metazoa</taxon>
        <taxon>Chordata</taxon>
        <taxon>Craniata</taxon>
        <taxon>Vertebrata</taxon>
        <taxon>Euteleostomi</taxon>
        <taxon>Actinopterygii</taxon>
        <taxon>Neopterygii</taxon>
        <taxon>Teleostei</taxon>
        <taxon>Neoteleostei</taxon>
        <taxon>Acanthomorphata</taxon>
        <taxon>Eupercaria</taxon>
        <taxon>Tetraodontiformes</taxon>
        <taxon>Molidae</taxon>
        <taxon>Mola</taxon>
    </lineage>
</organism>
<accession>A0A3Q3WRA6</accession>
<evidence type="ECO:0000313" key="17">
    <source>
        <dbReference type="Proteomes" id="UP000261620"/>
    </source>
</evidence>
<proteinExistence type="inferred from homology"/>
<dbReference type="GO" id="GO:0005198">
    <property type="term" value="F:structural molecule activity"/>
    <property type="evidence" value="ECO:0007669"/>
    <property type="project" value="InterPro"/>
</dbReference>
<name>A0A3Q3WRA6_MOLML</name>
<keyword evidence="17" id="KW-1185">Reference proteome</keyword>
<dbReference type="OMA" id="SYQDNNH"/>
<evidence type="ECO:0000256" key="9">
    <source>
        <dbReference type="ARBA" id="ARBA00022692"/>
    </source>
</evidence>
<keyword evidence="11 14" id="KW-1133">Transmembrane helix</keyword>
<evidence type="ECO:0000256" key="5">
    <source>
        <dbReference type="ARBA" id="ARBA00022050"/>
    </source>
</evidence>
<dbReference type="Ensembl" id="ENSMMOT00000015172.1">
    <property type="protein sequence ID" value="ENSMMOP00000014927.1"/>
    <property type="gene ID" value="ENSMMOG00000011411.1"/>
</dbReference>
<feature type="transmembrane region" description="Helical" evidence="14">
    <location>
        <begin position="153"/>
        <end position="176"/>
    </location>
</feature>
<evidence type="ECO:0000256" key="8">
    <source>
        <dbReference type="ARBA" id="ARBA00022553"/>
    </source>
</evidence>
<dbReference type="InterPro" id="IPR006187">
    <property type="entry name" value="Claudin"/>
</dbReference>
<keyword evidence="6" id="KW-0796">Tight junction</keyword>
<dbReference type="STRING" id="94237.ENSMMOP00000014927"/>
<feature type="chain" id="PRO_5018750768" description="Claudin-11" evidence="15">
    <location>
        <begin position="25"/>
        <end position="216"/>
    </location>
</feature>
<dbReference type="Pfam" id="PF00822">
    <property type="entry name" value="PMP22_Claudin"/>
    <property type="match status" value="1"/>
</dbReference>
<evidence type="ECO:0000256" key="3">
    <source>
        <dbReference type="ARBA" id="ARBA00004651"/>
    </source>
</evidence>
<evidence type="ECO:0000256" key="15">
    <source>
        <dbReference type="SAM" id="SignalP"/>
    </source>
</evidence>
<dbReference type="GO" id="GO:0005923">
    <property type="term" value="C:bicellular tight junction"/>
    <property type="evidence" value="ECO:0007669"/>
    <property type="project" value="UniProtKB-SubCell"/>
</dbReference>
<dbReference type="InterPro" id="IPR003555">
    <property type="entry name" value="Claudin11"/>
</dbReference>
<dbReference type="GO" id="GO:0005886">
    <property type="term" value="C:plasma membrane"/>
    <property type="evidence" value="ECO:0007669"/>
    <property type="project" value="UniProtKB-SubCell"/>
</dbReference>
<dbReference type="PRINTS" id="PR01384">
    <property type="entry name" value="CLAUDIN11"/>
</dbReference>
<dbReference type="InterPro" id="IPR004031">
    <property type="entry name" value="PMP22/EMP/MP20/Claudin"/>
</dbReference>
<keyword evidence="8" id="KW-0597">Phosphoprotein</keyword>
<keyword evidence="9 14" id="KW-0812">Transmembrane</keyword>
<evidence type="ECO:0000256" key="12">
    <source>
        <dbReference type="ARBA" id="ARBA00023136"/>
    </source>
</evidence>
<reference evidence="16" key="2">
    <citation type="submission" date="2025-09" db="UniProtKB">
        <authorList>
            <consortium name="Ensembl"/>
        </authorList>
    </citation>
    <scope>IDENTIFICATION</scope>
</reference>
<evidence type="ECO:0000256" key="10">
    <source>
        <dbReference type="ARBA" id="ARBA00022949"/>
    </source>
</evidence>